<dbReference type="PANTHER" id="PTHR45081:SF1">
    <property type="entry name" value="EF HAND FAMILY PROTEIN, PUTATIVE, EXPRESSED-RELATED"/>
    <property type="match status" value="1"/>
</dbReference>
<dbReference type="EMBL" id="KZ305021">
    <property type="protein sequence ID" value="PIA59565.1"/>
    <property type="molecule type" value="Genomic_DNA"/>
</dbReference>
<sequence length="175" mass="20752">METRTKQIKSILEWYDQNRDGVLNREKLLSLVITVNPELESSTDDEQINGILDEVCKTRSEFIDIDDKHVETDSREAVVSVNVTCLSEEQQLKKNLWEKLRQEFWSKITWRKKLDKIKSSSFVSGDDDHNAEMPIKKQKWALLRYEFCAKLTWRKKLDEIKKLPLPHYLEKLGKQ</sequence>
<gene>
    <name evidence="1" type="ORF">AQUCO_00400447v1</name>
</gene>
<protein>
    <recommendedName>
        <fullName evidence="3">EF-hand domain-containing protein</fullName>
    </recommendedName>
</protein>
<dbReference type="SUPFAM" id="SSF47473">
    <property type="entry name" value="EF-hand"/>
    <property type="match status" value="1"/>
</dbReference>
<dbReference type="OrthoDB" id="1699939at2759"/>
<dbReference type="Proteomes" id="UP000230069">
    <property type="component" value="Unassembled WGS sequence"/>
</dbReference>
<dbReference type="InParanoid" id="A0A2G5EUY1"/>
<dbReference type="PANTHER" id="PTHR45081">
    <property type="entry name" value="EF HAND FAMILY PROTEIN, PUTATIVE, EXPRESSED-RELATED"/>
    <property type="match status" value="1"/>
</dbReference>
<dbReference type="InterPro" id="IPR011992">
    <property type="entry name" value="EF-hand-dom_pair"/>
</dbReference>
<accession>A0A2G5EUY1</accession>
<evidence type="ECO:0000313" key="1">
    <source>
        <dbReference type="EMBL" id="PIA59565.1"/>
    </source>
</evidence>
<keyword evidence="2" id="KW-1185">Reference proteome</keyword>
<organism evidence="1 2">
    <name type="scientific">Aquilegia coerulea</name>
    <name type="common">Rocky mountain columbine</name>
    <dbReference type="NCBI Taxonomy" id="218851"/>
    <lineage>
        <taxon>Eukaryota</taxon>
        <taxon>Viridiplantae</taxon>
        <taxon>Streptophyta</taxon>
        <taxon>Embryophyta</taxon>
        <taxon>Tracheophyta</taxon>
        <taxon>Spermatophyta</taxon>
        <taxon>Magnoliopsida</taxon>
        <taxon>Ranunculales</taxon>
        <taxon>Ranunculaceae</taxon>
        <taxon>Thalictroideae</taxon>
        <taxon>Aquilegia</taxon>
    </lineage>
</organism>
<reference evidence="1 2" key="1">
    <citation type="submission" date="2017-09" db="EMBL/GenBank/DDBJ databases">
        <title>WGS assembly of Aquilegia coerulea Goldsmith.</title>
        <authorList>
            <person name="Hodges S."/>
            <person name="Kramer E."/>
            <person name="Nordborg M."/>
            <person name="Tomkins J."/>
            <person name="Borevitz J."/>
            <person name="Derieg N."/>
            <person name="Yan J."/>
            <person name="Mihaltcheva S."/>
            <person name="Hayes R.D."/>
            <person name="Rokhsar D."/>
        </authorList>
    </citation>
    <scope>NUCLEOTIDE SEQUENCE [LARGE SCALE GENOMIC DNA]</scope>
    <source>
        <strain evidence="2">cv. Goldsmith</strain>
    </source>
</reference>
<dbReference type="STRING" id="218851.A0A2G5EUY1"/>
<name>A0A2G5EUY1_AQUCA</name>
<dbReference type="GO" id="GO:0005886">
    <property type="term" value="C:plasma membrane"/>
    <property type="evidence" value="ECO:0007669"/>
    <property type="project" value="TreeGrafter"/>
</dbReference>
<evidence type="ECO:0000313" key="2">
    <source>
        <dbReference type="Proteomes" id="UP000230069"/>
    </source>
</evidence>
<evidence type="ECO:0008006" key="3">
    <source>
        <dbReference type="Google" id="ProtNLM"/>
    </source>
</evidence>
<proteinExistence type="predicted"/>
<dbReference type="AlphaFoldDB" id="A0A2G5EUY1"/>